<keyword evidence="2" id="KW-1185">Reference proteome</keyword>
<gene>
    <name evidence="1" type="ORF">SAMN05216302_102847</name>
</gene>
<dbReference type="STRING" id="52441.SAMN05216302_102847"/>
<sequence>MLIYNLMSLFRQGVLKSDAVSGKPDVQHTIKTLRYKLFATAGYITKDNRKKIINLAVAMQQREKRLKTEFHFPNDWGNKRYCAPPRIICSTAFKKTTTCFNSAYINPLLKQK</sequence>
<evidence type="ECO:0000313" key="1">
    <source>
        <dbReference type="EMBL" id="SFL05261.1"/>
    </source>
</evidence>
<evidence type="ECO:0000313" key="2">
    <source>
        <dbReference type="Proteomes" id="UP000199533"/>
    </source>
</evidence>
<dbReference type="RefSeq" id="WP_090701718.1">
    <property type="nucleotide sequence ID" value="NZ_FOSP01000028.1"/>
</dbReference>
<accession>A0A1I4EM86</accession>
<dbReference type="OrthoDB" id="7069064at2"/>
<organism evidence="1 2">
    <name type="scientific">Nitrosomonas aestuarii</name>
    <dbReference type="NCBI Taxonomy" id="52441"/>
    <lineage>
        <taxon>Bacteria</taxon>
        <taxon>Pseudomonadati</taxon>
        <taxon>Pseudomonadota</taxon>
        <taxon>Betaproteobacteria</taxon>
        <taxon>Nitrosomonadales</taxon>
        <taxon>Nitrosomonadaceae</taxon>
        <taxon>Nitrosomonas</taxon>
    </lineage>
</organism>
<protein>
    <recommendedName>
        <fullName evidence="3">Transposase DDE domain group 1</fullName>
    </recommendedName>
</protein>
<evidence type="ECO:0008006" key="3">
    <source>
        <dbReference type="Google" id="ProtNLM"/>
    </source>
</evidence>
<dbReference type="AlphaFoldDB" id="A0A1I4EM86"/>
<dbReference type="Proteomes" id="UP000199533">
    <property type="component" value="Unassembled WGS sequence"/>
</dbReference>
<name>A0A1I4EM86_9PROT</name>
<dbReference type="EMBL" id="FOSP01000028">
    <property type="protein sequence ID" value="SFL05261.1"/>
    <property type="molecule type" value="Genomic_DNA"/>
</dbReference>
<reference evidence="2" key="1">
    <citation type="submission" date="2016-10" db="EMBL/GenBank/DDBJ databases">
        <authorList>
            <person name="Varghese N."/>
            <person name="Submissions S."/>
        </authorList>
    </citation>
    <scope>NUCLEOTIDE SEQUENCE [LARGE SCALE GENOMIC DNA]</scope>
    <source>
        <strain evidence="2">Nm69</strain>
    </source>
</reference>
<proteinExistence type="predicted"/>